<dbReference type="Proteomes" id="UP001337305">
    <property type="component" value="Unassembled WGS sequence"/>
</dbReference>
<keyword evidence="1" id="KW-0547">Nucleotide-binding</keyword>
<gene>
    <name evidence="3" type="ORF">N1F79_02740</name>
</gene>
<organism evidence="3 4">
    <name type="scientific">Flavivirga spongiicola</name>
    <dbReference type="NCBI Taxonomy" id="421621"/>
    <lineage>
        <taxon>Bacteria</taxon>
        <taxon>Pseudomonadati</taxon>
        <taxon>Bacteroidota</taxon>
        <taxon>Flavobacteriia</taxon>
        <taxon>Flavobacteriales</taxon>
        <taxon>Flavobacteriaceae</taxon>
        <taxon>Flavivirga</taxon>
    </lineage>
</organism>
<name>A0ABU7XMU2_9FLAO</name>
<sequence length="108" mass="12566">MNSDIISVKAKLTLYSTEDGGRKTGIATEYRPNHVMEYLPNSNEFPTTYIGQIEFDKELIYPGETENVRVKFLKHQNIEELIVKGRIWWIHEGPRKIGEAEIMEIINE</sequence>
<keyword evidence="4" id="KW-1185">Reference proteome</keyword>
<keyword evidence="2" id="KW-0342">GTP-binding</keyword>
<reference evidence="3 4" key="1">
    <citation type="submission" date="2022-09" db="EMBL/GenBank/DDBJ databases">
        <title>Genome sequencing of Flavivirga sp. MEBiC05379.</title>
        <authorList>
            <person name="Oh H.-M."/>
            <person name="Kwon K.K."/>
            <person name="Park M.J."/>
            <person name="Yang S.-H."/>
        </authorList>
    </citation>
    <scope>NUCLEOTIDE SEQUENCE [LARGE SCALE GENOMIC DNA]</scope>
    <source>
        <strain evidence="3 4">MEBiC05379</strain>
    </source>
</reference>
<dbReference type="InterPro" id="IPR009001">
    <property type="entry name" value="Transl_elong_EF1A/Init_IF2_C"/>
</dbReference>
<evidence type="ECO:0008006" key="5">
    <source>
        <dbReference type="Google" id="ProtNLM"/>
    </source>
</evidence>
<dbReference type="SUPFAM" id="SSF50465">
    <property type="entry name" value="EF-Tu/eEF-1alpha/eIF2-gamma C-terminal domain"/>
    <property type="match status" value="1"/>
</dbReference>
<comment type="caution">
    <text evidence="3">The sequence shown here is derived from an EMBL/GenBank/DDBJ whole genome shotgun (WGS) entry which is preliminary data.</text>
</comment>
<evidence type="ECO:0000256" key="2">
    <source>
        <dbReference type="ARBA" id="ARBA00023134"/>
    </source>
</evidence>
<evidence type="ECO:0000256" key="1">
    <source>
        <dbReference type="ARBA" id="ARBA00022741"/>
    </source>
</evidence>
<dbReference type="EMBL" id="JAODOP010000001">
    <property type="protein sequence ID" value="MEF3832037.1"/>
    <property type="molecule type" value="Genomic_DNA"/>
</dbReference>
<protein>
    <recommendedName>
        <fullName evidence="5">Elongation factor Tu</fullName>
    </recommendedName>
</protein>
<accession>A0ABU7XMU2</accession>
<evidence type="ECO:0000313" key="4">
    <source>
        <dbReference type="Proteomes" id="UP001337305"/>
    </source>
</evidence>
<proteinExistence type="predicted"/>
<evidence type="ECO:0000313" key="3">
    <source>
        <dbReference type="EMBL" id="MEF3832037.1"/>
    </source>
</evidence>
<dbReference type="Gene3D" id="2.40.30.10">
    <property type="entry name" value="Translation factors"/>
    <property type="match status" value="1"/>
</dbReference>
<dbReference type="RefSeq" id="WP_303309029.1">
    <property type="nucleotide sequence ID" value="NZ_JAODOP010000001.1"/>
</dbReference>